<comment type="caution">
    <text evidence="1">The sequence shown here is derived from an EMBL/GenBank/DDBJ whole genome shotgun (WGS) entry which is preliminary data.</text>
</comment>
<evidence type="ECO:0000313" key="2">
    <source>
        <dbReference type="Proteomes" id="UP000317982"/>
    </source>
</evidence>
<dbReference type="InParanoid" id="A0A545AZX9"/>
<dbReference type="AlphaFoldDB" id="A0A545AZX9"/>
<dbReference type="Proteomes" id="UP000317982">
    <property type="component" value="Unassembled WGS sequence"/>
</dbReference>
<evidence type="ECO:0000313" key="1">
    <source>
        <dbReference type="EMBL" id="TQS46864.1"/>
    </source>
</evidence>
<gene>
    <name evidence="1" type="ORF">FL583_00875</name>
</gene>
<proteinExistence type="predicted"/>
<accession>A0A545AZX9</accession>
<dbReference type="RefSeq" id="WP_142702482.1">
    <property type="nucleotide sequence ID" value="NZ_VIRS01000001.1"/>
</dbReference>
<protein>
    <submittedName>
        <fullName evidence="1">Uncharacterized protein</fullName>
    </submittedName>
</protein>
<organism evidence="1 2">
    <name type="scientific">Cryptosporangium phraense</name>
    <dbReference type="NCBI Taxonomy" id="2593070"/>
    <lineage>
        <taxon>Bacteria</taxon>
        <taxon>Bacillati</taxon>
        <taxon>Actinomycetota</taxon>
        <taxon>Actinomycetes</taxon>
        <taxon>Cryptosporangiales</taxon>
        <taxon>Cryptosporangiaceae</taxon>
        <taxon>Cryptosporangium</taxon>
    </lineage>
</organism>
<sequence>MLETARLEADPSVRILASWVDPGRYECGALCVLFVQHGPTRDLVLGLDWDLTRDPDGLGRTSMTAERMGMDVFYSHVQEPPGRALQWARHRGGVAWSTAADEPPAIPDEHRLSVRMAEGRA</sequence>
<name>A0A545AZX9_9ACTN</name>
<reference evidence="1 2" key="1">
    <citation type="submission" date="2019-07" db="EMBL/GenBank/DDBJ databases">
        <title>Cryptosporangium phraense sp. nov., isolated from plant litter.</title>
        <authorList>
            <person name="Suriyachadkun C."/>
        </authorList>
    </citation>
    <scope>NUCLEOTIDE SEQUENCE [LARGE SCALE GENOMIC DNA]</scope>
    <source>
        <strain evidence="1 2">A-T 5661</strain>
    </source>
</reference>
<keyword evidence="2" id="KW-1185">Reference proteome</keyword>
<dbReference type="EMBL" id="VIRS01000001">
    <property type="protein sequence ID" value="TQS46864.1"/>
    <property type="molecule type" value="Genomic_DNA"/>
</dbReference>